<gene>
    <name evidence="1" type="ORF">METZ01_LOCUS229742</name>
</gene>
<name>A0A382GP36_9ZZZZ</name>
<proteinExistence type="predicted"/>
<accession>A0A382GP36</accession>
<sequence>MLLKKAANLFLDGRALKFKILTQFLIKNCY</sequence>
<feature type="non-terminal residue" evidence="1">
    <location>
        <position position="30"/>
    </location>
</feature>
<reference evidence="1" key="1">
    <citation type="submission" date="2018-05" db="EMBL/GenBank/DDBJ databases">
        <authorList>
            <person name="Lanie J.A."/>
            <person name="Ng W.-L."/>
            <person name="Kazmierczak K.M."/>
            <person name="Andrzejewski T.M."/>
            <person name="Davidsen T.M."/>
            <person name="Wayne K.J."/>
            <person name="Tettelin H."/>
            <person name="Glass J.I."/>
            <person name="Rusch D."/>
            <person name="Podicherti R."/>
            <person name="Tsui H.-C.T."/>
            <person name="Winkler M.E."/>
        </authorList>
    </citation>
    <scope>NUCLEOTIDE SEQUENCE</scope>
</reference>
<dbReference type="EMBL" id="UINC01056634">
    <property type="protein sequence ID" value="SVB76888.1"/>
    <property type="molecule type" value="Genomic_DNA"/>
</dbReference>
<evidence type="ECO:0000313" key="1">
    <source>
        <dbReference type="EMBL" id="SVB76888.1"/>
    </source>
</evidence>
<organism evidence="1">
    <name type="scientific">marine metagenome</name>
    <dbReference type="NCBI Taxonomy" id="408172"/>
    <lineage>
        <taxon>unclassified sequences</taxon>
        <taxon>metagenomes</taxon>
        <taxon>ecological metagenomes</taxon>
    </lineage>
</organism>
<dbReference type="AlphaFoldDB" id="A0A382GP36"/>
<protein>
    <submittedName>
        <fullName evidence="1">Uncharacterized protein</fullName>
    </submittedName>
</protein>